<sequence length="191" mass="21944">MNSPEKRELILRCALSLIIEHGIHGTSVPDVARRAGVAAGTIYQFFQSKEQLIDTLYQELKTSMGAALLRGYDADLPYEERFRLIWKNLFFHFVEHPDEFRFLTRYVDSPIINETTRRGTDEYKPIRKLLREARRSGAIRNLNSEITLALLYGSVISLADLHLRGTPIRGKVLEETIRSCWDAVRGSAQHQ</sequence>
<dbReference type="Gene3D" id="1.10.357.10">
    <property type="entry name" value="Tetracycline Repressor, domain 2"/>
    <property type="match status" value="1"/>
</dbReference>
<evidence type="ECO:0000313" key="4">
    <source>
        <dbReference type="EMBL" id="KAB2929571.1"/>
    </source>
</evidence>
<dbReference type="Pfam" id="PF00440">
    <property type="entry name" value="TetR_N"/>
    <property type="match status" value="1"/>
</dbReference>
<reference evidence="4 5" key="1">
    <citation type="submission" date="2019-10" db="EMBL/GenBank/DDBJ databases">
        <title>Extracellular Electron Transfer in a Candidatus Methanoperedens spp. Enrichment Culture.</title>
        <authorList>
            <person name="Berger S."/>
            <person name="Rangel Shaw D."/>
            <person name="Berben T."/>
            <person name="In 'T Zandt M."/>
            <person name="Frank J."/>
            <person name="Reimann J."/>
            <person name="Jetten M.S.M."/>
            <person name="Welte C.U."/>
        </authorList>
    </citation>
    <scope>NUCLEOTIDE SEQUENCE [LARGE SCALE GENOMIC DNA]</scope>
    <source>
        <strain evidence="4">SB12</strain>
    </source>
</reference>
<dbReference type="InterPro" id="IPR009057">
    <property type="entry name" value="Homeodomain-like_sf"/>
</dbReference>
<gene>
    <name evidence="4" type="ORF">F9K24_19460</name>
</gene>
<dbReference type="InterPro" id="IPR054422">
    <property type="entry name" value="TetR-like_HI_0893_C"/>
</dbReference>
<dbReference type="SUPFAM" id="SSF48498">
    <property type="entry name" value="Tetracyclin repressor-like, C-terminal domain"/>
    <property type="match status" value="1"/>
</dbReference>
<comment type="caution">
    <text evidence="4">The sequence shown here is derived from an EMBL/GenBank/DDBJ whole genome shotgun (WGS) entry which is preliminary data.</text>
</comment>
<dbReference type="InterPro" id="IPR050109">
    <property type="entry name" value="HTH-type_TetR-like_transc_reg"/>
</dbReference>
<accession>A0A833GXY3</accession>
<dbReference type="PRINTS" id="PR00455">
    <property type="entry name" value="HTHTETR"/>
</dbReference>
<dbReference type="InterPro" id="IPR001647">
    <property type="entry name" value="HTH_TetR"/>
</dbReference>
<dbReference type="PROSITE" id="PS01081">
    <property type="entry name" value="HTH_TETR_1"/>
    <property type="match status" value="1"/>
</dbReference>
<dbReference type="PROSITE" id="PS50977">
    <property type="entry name" value="HTH_TETR_2"/>
    <property type="match status" value="1"/>
</dbReference>
<dbReference type="EMBL" id="WBUI01000029">
    <property type="protein sequence ID" value="KAB2929571.1"/>
    <property type="molecule type" value="Genomic_DNA"/>
</dbReference>
<evidence type="ECO:0000313" key="5">
    <source>
        <dbReference type="Proteomes" id="UP000460298"/>
    </source>
</evidence>
<keyword evidence="1 2" id="KW-0238">DNA-binding</keyword>
<dbReference type="PANTHER" id="PTHR30055">
    <property type="entry name" value="HTH-TYPE TRANSCRIPTIONAL REGULATOR RUTR"/>
    <property type="match status" value="1"/>
</dbReference>
<dbReference type="GO" id="GO:0003677">
    <property type="term" value="F:DNA binding"/>
    <property type="evidence" value="ECO:0007669"/>
    <property type="project" value="UniProtKB-UniRule"/>
</dbReference>
<dbReference type="AlphaFoldDB" id="A0A833GXY3"/>
<evidence type="ECO:0000256" key="1">
    <source>
        <dbReference type="ARBA" id="ARBA00023125"/>
    </source>
</evidence>
<dbReference type="InterPro" id="IPR023772">
    <property type="entry name" value="DNA-bd_HTH_TetR-type_CS"/>
</dbReference>
<dbReference type="Pfam" id="PF22604">
    <property type="entry name" value="TetR_HI_0893_C"/>
    <property type="match status" value="1"/>
</dbReference>
<name>A0A833GXY3_9LEPT</name>
<evidence type="ECO:0000256" key="2">
    <source>
        <dbReference type="PROSITE-ProRule" id="PRU00335"/>
    </source>
</evidence>
<proteinExistence type="predicted"/>
<evidence type="ECO:0000259" key="3">
    <source>
        <dbReference type="PROSITE" id="PS50977"/>
    </source>
</evidence>
<feature type="domain" description="HTH tetR-type" evidence="3">
    <location>
        <begin position="4"/>
        <end position="64"/>
    </location>
</feature>
<dbReference type="SUPFAM" id="SSF46689">
    <property type="entry name" value="Homeodomain-like"/>
    <property type="match status" value="1"/>
</dbReference>
<feature type="DNA-binding region" description="H-T-H motif" evidence="2">
    <location>
        <begin position="27"/>
        <end position="46"/>
    </location>
</feature>
<dbReference type="InterPro" id="IPR036271">
    <property type="entry name" value="Tet_transcr_reg_TetR-rel_C_sf"/>
</dbReference>
<dbReference type="Proteomes" id="UP000460298">
    <property type="component" value="Unassembled WGS sequence"/>
</dbReference>
<organism evidence="4 5">
    <name type="scientific">Leptonema illini</name>
    <dbReference type="NCBI Taxonomy" id="183"/>
    <lineage>
        <taxon>Bacteria</taxon>
        <taxon>Pseudomonadati</taxon>
        <taxon>Spirochaetota</taxon>
        <taxon>Spirochaetia</taxon>
        <taxon>Leptospirales</taxon>
        <taxon>Leptospiraceae</taxon>
        <taxon>Leptonema</taxon>
    </lineage>
</organism>
<protein>
    <submittedName>
        <fullName evidence="4">TetR/AcrR family transcriptional regulator</fullName>
    </submittedName>
</protein>